<evidence type="ECO:0000313" key="3">
    <source>
        <dbReference type="Proteomes" id="UP000269375"/>
    </source>
</evidence>
<proteinExistence type="predicted"/>
<comment type="caution">
    <text evidence="1">The sequence shown here is derived from an EMBL/GenBank/DDBJ whole genome shotgun (WGS) entry which is preliminary data.</text>
</comment>
<dbReference type="Proteomes" id="UP000269375">
    <property type="component" value="Unassembled WGS sequence"/>
</dbReference>
<reference evidence="2 4" key="2">
    <citation type="submission" date="2019-03" db="EMBL/GenBank/DDBJ databases">
        <title>Genomic Encyclopedia of Archaeal and Bacterial Type Strains, Phase II (KMG-II): from individual species to whole genera.</title>
        <authorList>
            <person name="Goeker M."/>
        </authorList>
    </citation>
    <scope>NUCLEOTIDE SEQUENCE [LARGE SCALE GENOMIC DNA]</scope>
    <source>
        <strain evidence="2 4">DSM 15235</strain>
    </source>
</reference>
<dbReference type="EMBL" id="SOQW01000001">
    <property type="protein sequence ID" value="TDX94863.1"/>
    <property type="molecule type" value="Genomic_DNA"/>
</dbReference>
<sequence length="195" mass="23100">MKAKFFILFSLFSMLCFSQEKEDKSFFPAEYVLKNSNDTIKAKVRNMGKFTNKKYYFATVIFKMKMKDADGNETWVQPNDVQYIKITDENKIKHEYFASTGRLPTEEGLIEILYEGKNINWYKDYHNAMLDYNLQVRSYLIDKNKKVIYAGFFDRSKGDLKKILKDYPDLLENLKSAKTEGDYLKIIRLYDAKIN</sequence>
<evidence type="ECO:0000313" key="4">
    <source>
        <dbReference type="Proteomes" id="UP000295709"/>
    </source>
</evidence>
<dbReference type="OrthoDB" id="1261245at2"/>
<keyword evidence="4" id="KW-1185">Reference proteome</keyword>
<dbReference type="AlphaFoldDB" id="A0A3N0W583"/>
<dbReference type="EMBL" id="RJTX01000001">
    <property type="protein sequence ID" value="ROI00183.1"/>
    <property type="molecule type" value="Genomic_DNA"/>
</dbReference>
<evidence type="ECO:0000313" key="1">
    <source>
        <dbReference type="EMBL" id="ROI00183.1"/>
    </source>
</evidence>
<dbReference type="Proteomes" id="UP000295709">
    <property type="component" value="Unassembled WGS sequence"/>
</dbReference>
<protein>
    <submittedName>
        <fullName evidence="1">Uncharacterized protein</fullName>
    </submittedName>
</protein>
<organism evidence="1 3">
    <name type="scientific">Chryseobacterium daecheongense</name>
    <dbReference type="NCBI Taxonomy" id="192389"/>
    <lineage>
        <taxon>Bacteria</taxon>
        <taxon>Pseudomonadati</taxon>
        <taxon>Bacteroidota</taxon>
        <taxon>Flavobacteriia</taxon>
        <taxon>Flavobacteriales</taxon>
        <taxon>Weeksellaceae</taxon>
        <taxon>Chryseobacterium group</taxon>
        <taxon>Chryseobacterium</taxon>
    </lineage>
</organism>
<gene>
    <name evidence="2" type="ORF">BCF50_0634</name>
    <name evidence="1" type="ORF">EGI05_04670</name>
</gene>
<evidence type="ECO:0000313" key="2">
    <source>
        <dbReference type="EMBL" id="TDX94863.1"/>
    </source>
</evidence>
<accession>A0A3N0W583</accession>
<name>A0A3N0W583_9FLAO</name>
<dbReference type="RefSeq" id="WP_123261886.1">
    <property type="nucleotide sequence ID" value="NZ_RJTX01000001.1"/>
</dbReference>
<reference evidence="1" key="1">
    <citation type="submission" date="2018-11" db="EMBL/GenBank/DDBJ databases">
        <title>Proposal to divide the Flavobacteriaceae and reorganize its genera based on Amino Acid Identity values calculated from whole genome sequences.</title>
        <authorList>
            <person name="Nicholson A.C."/>
            <person name="Gulvik C.A."/>
            <person name="Whitney A.M."/>
            <person name="Humrighouse B.W."/>
            <person name="Bell M."/>
            <person name="Holmes B."/>
            <person name="Steigerwalt A."/>
            <person name="Villarma A."/>
            <person name="Sheth M."/>
            <person name="Batra D."/>
            <person name="Pryor J."/>
            <person name="Bernardet J.-F."/>
            <person name="Hugo C."/>
            <person name="Kampfer P."/>
            <person name="Newman J."/>
            <person name="Mcquiston J.R."/>
        </authorList>
    </citation>
    <scope>NUCLEOTIDE SEQUENCE</scope>
    <source>
        <strain evidence="1">DSM 15235</strain>
    </source>
</reference>